<evidence type="ECO:0000256" key="1">
    <source>
        <dbReference type="HAMAP-Rule" id="MF_00469"/>
    </source>
</evidence>
<comment type="similarity">
    <text evidence="1">Belongs to the TrhO family.</text>
</comment>
<evidence type="ECO:0000313" key="4">
    <source>
        <dbReference type="EMBL" id="MFD2239374.1"/>
    </source>
</evidence>
<protein>
    <recommendedName>
        <fullName evidence="1">tRNA uridine(34) hydroxylase</fullName>
        <ecNumber evidence="1">1.14.-.-</ecNumber>
    </recommendedName>
    <alternativeName>
        <fullName evidence="1">tRNA hydroxylation protein O</fullName>
    </alternativeName>
</protein>
<dbReference type="PROSITE" id="PS50206">
    <property type="entry name" value="RHODANESE_3"/>
    <property type="match status" value="1"/>
</dbReference>
<accession>A0ABW5CQ92</accession>
<organism evidence="4 5">
    <name type="scientific">Aureimonas populi</name>
    <dbReference type="NCBI Taxonomy" id="1701758"/>
    <lineage>
        <taxon>Bacteria</taxon>
        <taxon>Pseudomonadati</taxon>
        <taxon>Pseudomonadota</taxon>
        <taxon>Alphaproteobacteria</taxon>
        <taxon>Hyphomicrobiales</taxon>
        <taxon>Aurantimonadaceae</taxon>
        <taxon>Aureimonas</taxon>
    </lineage>
</organism>
<dbReference type="InterPro" id="IPR040503">
    <property type="entry name" value="TRHO_N"/>
</dbReference>
<comment type="catalytic activity">
    <reaction evidence="1">
        <text>uridine(34) in tRNA + AH2 + O2 = 5-hydroxyuridine(34) in tRNA + A + H2O</text>
        <dbReference type="Rhea" id="RHEA:64224"/>
        <dbReference type="Rhea" id="RHEA-COMP:11727"/>
        <dbReference type="Rhea" id="RHEA-COMP:13381"/>
        <dbReference type="ChEBI" id="CHEBI:13193"/>
        <dbReference type="ChEBI" id="CHEBI:15377"/>
        <dbReference type="ChEBI" id="CHEBI:15379"/>
        <dbReference type="ChEBI" id="CHEBI:17499"/>
        <dbReference type="ChEBI" id="CHEBI:65315"/>
        <dbReference type="ChEBI" id="CHEBI:136877"/>
    </reaction>
</comment>
<dbReference type="CDD" id="cd01518">
    <property type="entry name" value="RHOD_YceA"/>
    <property type="match status" value="1"/>
</dbReference>
<dbReference type="PANTHER" id="PTHR43268:SF3">
    <property type="entry name" value="RHODANESE-LIKE DOMAIN-CONTAINING PROTEIN 7-RELATED"/>
    <property type="match status" value="1"/>
</dbReference>
<keyword evidence="5" id="KW-1185">Reference proteome</keyword>
<dbReference type="InterPro" id="IPR036873">
    <property type="entry name" value="Rhodanese-like_dom_sf"/>
</dbReference>
<dbReference type="SUPFAM" id="SSF52821">
    <property type="entry name" value="Rhodanese/Cell cycle control phosphatase"/>
    <property type="match status" value="1"/>
</dbReference>
<feature type="domain" description="Rhodanese" evidence="3">
    <location>
        <begin position="122"/>
        <end position="216"/>
    </location>
</feature>
<feature type="region of interest" description="Disordered" evidence="2">
    <location>
        <begin position="287"/>
        <end position="308"/>
    </location>
</feature>
<keyword evidence="1" id="KW-0560">Oxidoreductase</keyword>
<evidence type="ECO:0000256" key="2">
    <source>
        <dbReference type="SAM" id="MobiDB-lite"/>
    </source>
</evidence>
<sequence length="308" mass="33944">MMLDVVALYRFVPLERLEALRENLSCLCRDNGLRGTILIASEGINGTVAGTAAGTSALIEALEAICAISKGEVKHSKASHWPFSRMKVRIRPELITMRAPEADPSRQAGTYVAPADWNALIEARDVLVLDTRNRYETKVGTFEGAVDPRIDSFTEFKTFVEAELDPAVHRKVAMFCTGGIRCEKASSYMLSKGFETVYHLKGGILKYLEDIPPSRSRWNGECYVFDGRVAVGHGLKPGTWIACHACGEPLGETETRSAAYEPGVSCSHCIEELTDERARDLRARHRRLLQTPSGSQADLSTPRQIADS</sequence>
<dbReference type="HAMAP" id="MF_00469">
    <property type="entry name" value="TrhO"/>
    <property type="match status" value="1"/>
</dbReference>
<comment type="caution">
    <text evidence="4">The sequence shown here is derived from an EMBL/GenBank/DDBJ whole genome shotgun (WGS) entry which is preliminary data.</text>
</comment>
<dbReference type="Gene3D" id="3.30.70.100">
    <property type="match status" value="1"/>
</dbReference>
<dbReference type="EC" id="1.14.-.-" evidence="1"/>
<dbReference type="InterPro" id="IPR020936">
    <property type="entry name" value="TrhO"/>
</dbReference>
<proteinExistence type="inferred from homology"/>
<dbReference type="EMBL" id="JBHUIJ010000028">
    <property type="protein sequence ID" value="MFD2239374.1"/>
    <property type="molecule type" value="Genomic_DNA"/>
</dbReference>
<dbReference type="RefSeq" id="WP_209738085.1">
    <property type="nucleotide sequence ID" value="NZ_CP072611.1"/>
</dbReference>
<dbReference type="NCBIfam" id="NF001136">
    <property type="entry name" value="PRK00142.1-4"/>
    <property type="match status" value="1"/>
</dbReference>
<reference evidence="5" key="1">
    <citation type="journal article" date="2019" name="Int. J. Syst. Evol. Microbiol.">
        <title>The Global Catalogue of Microorganisms (GCM) 10K type strain sequencing project: providing services to taxonomists for standard genome sequencing and annotation.</title>
        <authorList>
            <consortium name="The Broad Institute Genomics Platform"/>
            <consortium name="The Broad Institute Genome Sequencing Center for Infectious Disease"/>
            <person name="Wu L."/>
            <person name="Ma J."/>
        </authorList>
    </citation>
    <scope>NUCLEOTIDE SEQUENCE [LARGE SCALE GENOMIC DNA]</scope>
    <source>
        <strain evidence="5">ZS-35-S2</strain>
    </source>
</reference>
<dbReference type="Proteomes" id="UP001597371">
    <property type="component" value="Unassembled WGS sequence"/>
</dbReference>
<dbReference type="Pfam" id="PF00581">
    <property type="entry name" value="Rhodanese"/>
    <property type="match status" value="1"/>
</dbReference>
<feature type="compositionally biased region" description="Polar residues" evidence="2">
    <location>
        <begin position="290"/>
        <end position="308"/>
    </location>
</feature>
<dbReference type="Pfam" id="PF17773">
    <property type="entry name" value="UPF0176_N"/>
    <property type="match status" value="1"/>
</dbReference>
<keyword evidence="1" id="KW-0819">tRNA processing</keyword>
<dbReference type="Gene3D" id="3.40.250.10">
    <property type="entry name" value="Rhodanese-like domain"/>
    <property type="match status" value="1"/>
</dbReference>
<evidence type="ECO:0000313" key="5">
    <source>
        <dbReference type="Proteomes" id="UP001597371"/>
    </source>
</evidence>
<name>A0ABW5CQ92_9HYPH</name>
<comment type="function">
    <text evidence="1">Catalyzes oxygen-dependent 5-hydroxyuridine (ho5U) modification at position 34 in tRNAs.</text>
</comment>
<dbReference type="SMART" id="SM00450">
    <property type="entry name" value="RHOD"/>
    <property type="match status" value="1"/>
</dbReference>
<dbReference type="InterPro" id="IPR001763">
    <property type="entry name" value="Rhodanese-like_dom"/>
</dbReference>
<evidence type="ECO:0000259" key="3">
    <source>
        <dbReference type="PROSITE" id="PS50206"/>
    </source>
</evidence>
<gene>
    <name evidence="1" type="primary">trhO</name>
    <name evidence="4" type="ORF">ACFSKQ_18145</name>
</gene>
<dbReference type="PANTHER" id="PTHR43268">
    <property type="entry name" value="THIOSULFATE SULFURTRANSFERASE/RHODANESE-LIKE DOMAIN-CONTAINING PROTEIN 2"/>
    <property type="match status" value="1"/>
</dbReference>